<dbReference type="Gene3D" id="1.25.40.10">
    <property type="entry name" value="Tetratricopeptide repeat domain"/>
    <property type="match status" value="2"/>
</dbReference>
<dbReference type="InterPro" id="IPR011990">
    <property type="entry name" value="TPR-like_helical_dom_sf"/>
</dbReference>
<comment type="caution">
    <text evidence="2">The sequence shown here is derived from an EMBL/GenBank/DDBJ whole genome shotgun (WGS) entry which is preliminary data.</text>
</comment>
<dbReference type="RefSeq" id="WP_179408301.1">
    <property type="nucleotide sequence ID" value="NZ_BMGF01000005.1"/>
</dbReference>
<dbReference type="Proteomes" id="UP000522081">
    <property type="component" value="Unassembled WGS sequence"/>
</dbReference>
<dbReference type="SUPFAM" id="SSF52540">
    <property type="entry name" value="P-loop containing nucleoside triphosphate hydrolases"/>
    <property type="match status" value="1"/>
</dbReference>
<dbReference type="GO" id="GO:0008476">
    <property type="term" value="F:protein-tyrosine sulfotransferase activity"/>
    <property type="evidence" value="ECO:0007669"/>
    <property type="project" value="InterPro"/>
</dbReference>
<dbReference type="EMBL" id="JACBZF010000005">
    <property type="protein sequence ID" value="NYH96459.1"/>
    <property type="molecule type" value="Genomic_DNA"/>
</dbReference>
<accession>A0A7Y9XXL3</accession>
<keyword evidence="3" id="KW-1185">Reference proteome</keyword>
<evidence type="ECO:0000256" key="1">
    <source>
        <dbReference type="ARBA" id="ARBA00022679"/>
    </source>
</evidence>
<organism evidence="2 3">
    <name type="scientific">Novosphingobium marinum</name>
    <dbReference type="NCBI Taxonomy" id="1514948"/>
    <lineage>
        <taxon>Bacteria</taxon>
        <taxon>Pseudomonadati</taxon>
        <taxon>Pseudomonadota</taxon>
        <taxon>Alphaproteobacteria</taxon>
        <taxon>Sphingomonadales</taxon>
        <taxon>Sphingomonadaceae</taxon>
        <taxon>Novosphingobium</taxon>
    </lineage>
</organism>
<dbReference type="InterPro" id="IPR027417">
    <property type="entry name" value="P-loop_NTPase"/>
</dbReference>
<dbReference type="Pfam" id="PF13469">
    <property type="entry name" value="Sulfotransfer_3"/>
    <property type="match status" value="1"/>
</dbReference>
<dbReference type="SUPFAM" id="SSF48452">
    <property type="entry name" value="TPR-like"/>
    <property type="match status" value="1"/>
</dbReference>
<dbReference type="AlphaFoldDB" id="A0A7Y9XXL3"/>
<dbReference type="PANTHER" id="PTHR12788:SF10">
    <property type="entry name" value="PROTEIN-TYROSINE SULFOTRANSFERASE"/>
    <property type="match status" value="1"/>
</dbReference>
<gene>
    <name evidence="2" type="ORF">FHS75_002798</name>
</gene>
<name>A0A7Y9XXL3_9SPHN</name>
<evidence type="ECO:0000313" key="3">
    <source>
        <dbReference type="Proteomes" id="UP000522081"/>
    </source>
</evidence>
<dbReference type="Gene3D" id="3.40.50.300">
    <property type="entry name" value="P-loop containing nucleotide triphosphate hydrolases"/>
    <property type="match status" value="1"/>
</dbReference>
<dbReference type="PANTHER" id="PTHR12788">
    <property type="entry name" value="PROTEIN-TYROSINE SULFOTRANSFERASE 2"/>
    <property type="match status" value="1"/>
</dbReference>
<evidence type="ECO:0000313" key="2">
    <source>
        <dbReference type="EMBL" id="NYH96459.1"/>
    </source>
</evidence>
<protein>
    <submittedName>
        <fullName evidence="2">Tetratricopeptide (TPR) repeat protein</fullName>
    </submittedName>
</protein>
<reference evidence="2 3" key="1">
    <citation type="submission" date="2020-07" db="EMBL/GenBank/DDBJ databases">
        <title>Genomic Encyclopedia of Type Strains, Phase IV (KMG-IV): sequencing the most valuable type-strain genomes for metagenomic binning, comparative biology and taxonomic classification.</title>
        <authorList>
            <person name="Goeker M."/>
        </authorList>
    </citation>
    <scope>NUCLEOTIDE SEQUENCE [LARGE SCALE GENOMIC DNA]</scope>
    <source>
        <strain evidence="2 3">DSM 29043</strain>
    </source>
</reference>
<sequence length="592" mass="63270">MSGGDSLDLAVALLASGDHPQAAQACRDALADPSLEAPLRAEASSLLGLALLPSDPEAALPPLREAVALDPAEPMFRFNLGQGLEKAEDWQGAYEQFGEAIARGGGEPQVVFAHARAASRLGKHRETAQALAPLVAMDTVPRPVARLQATTLRTLGDNYEALVAAQHLIPGAGATFDEQVSEDLHFVLSLSLAVFEYNMAEAIARNLIAADPADARAALALATVRHWRGDARGARTALESALDDDNAPAPVLASYLVRHDDAKARLLAEARRQAEDEDVPDGDRSALHLALAQYRSREGDAGAAIAHALKGHALGVPDEHYGVAALREVFEANVRFARENDELSPSGETPRLLYIVGMPRSGGSLVQSVLAAGPGCSSVGERAALLPYLVDDPDALSALSAEERAARFAQLRDADLRGMARQAGEAKLVVDKAPHAMFAAGGIAAIHPGARFLCPLRDPQAIALSIWLRRFPARFGYAHAIGTILDAVELQLEALERWQSLGLDMRVLDFEAFARDPEVEARGLFEWLGLDFEPACLEPESRSQPVPTYSAAQVRQPIRPAPMPEGYSELFAGHAATLTRLRERQEALLAKG</sequence>
<dbReference type="InterPro" id="IPR026634">
    <property type="entry name" value="TPST-like"/>
</dbReference>
<keyword evidence="1" id="KW-0808">Transferase</keyword>
<proteinExistence type="predicted"/>